<dbReference type="PROSITE" id="PS50158">
    <property type="entry name" value="ZF_CCHC"/>
    <property type="match status" value="1"/>
</dbReference>
<dbReference type="EMBL" id="GGMS01007963">
    <property type="protein sequence ID" value="MBY77166.1"/>
    <property type="molecule type" value="Transcribed_RNA"/>
</dbReference>
<feature type="compositionally biased region" description="Basic and acidic residues" evidence="2">
    <location>
        <begin position="91"/>
        <end position="111"/>
    </location>
</feature>
<feature type="region of interest" description="Disordered" evidence="2">
    <location>
        <begin position="78"/>
        <end position="111"/>
    </location>
</feature>
<keyword evidence="1" id="KW-0479">Metal-binding</keyword>
<dbReference type="GO" id="GO:0003676">
    <property type="term" value="F:nucleic acid binding"/>
    <property type="evidence" value="ECO:0007669"/>
    <property type="project" value="InterPro"/>
</dbReference>
<dbReference type="InterPro" id="IPR036875">
    <property type="entry name" value="Znf_CCHC_sf"/>
</dbReference>
<dbReference type="GO" id="GO:0008270">
    <property type="term" value="F:zinc ion binding"/>
    <property type="evidence" value="ECO:0007669"/>
    <property type="project" value="UniProtKB-KW"/>
</dbReference>
<dbReference type="InterPro" id="IPR001878">
    <property type="entry name" value="Znf_CCHC"/>
</dbReference>
<reference evidence="4" key="1">
    <citation type="submission" date="2018-04" db="EMBL/GenBank/DDBJ databases">
        <title>Transcriptome assembly of Sipha flava.</title>
        <authorList>
            <person name="Scully E.D."/>
            <person name="Geib S.M."/>
            <person name="Palmer N.A."/>
            <person name="Koch K."/>
            <person name="Bradshaw J."/>
            <person name="Heng-Moss T."/>
            <person name="Sarath G."/>
        </authorList>
    </citation>
    <scope>NUCLEOTIDE SEQUENCE</scope>
</reference>
<evidence type="ECO:0000256" key="2">
    <source>
        <dbReference type="SAM" id="MobiDB-lite"/>
    </source>
</evidence>
<name>A0A2S2QHG6_9HEMI</name>
<dbReference type="SUPFAM" id="SSF57756">
    <property type="entry name" value="Retrovirus zinc finger-like domains"/>
    <property type="match status" value="1"/>
</dbReference>
<protein>
    <recommendedName>
        <fullName evidence="3">CCHC-type domain-containing protein</fullName>
    </recommendedName>
</protein>
<dbReference type="Gene3D" id="4.10.60.10">
    <property type="entry name" value="Zinc finger, CCHC-type"/>
    <property type="match status" value="1"/>
</dbReference>
<keyword evidence="1" id="KW-0863">Zinc-finger</keyword>
<dbReference type="SMART" id="SM00343">
    <property type="entry name" value="ZnF_C2HC"/>
    <property type="match status" value="2"/>
</dbReference>
<evidence type="ECO:0000256" key="1">
    <source>
        <dbReference type="PROSITE-ProRule" id="PRU00047"/>
    </source>
</evidence>
<organism evidence="4">
    <name type="scientific">Sipha flava</name>
    <name type="common">yellow sugarcane aphid</name>
    <dbReference type="NCBI Taxonomy" id="143950"/>
    <lineage>
        <taxon>Eukaryota</taxon>
        <taxon>Metazoa</taxon>
        <taxon>Ecdysozoa</taxon>
        <taxon>Arthropoda</taxon>
        <taxon>Hexapoda</taxon>
        <taxon>Insecta</taxon>
        <taxon>Pterygota</taxon>
        <taxon>Neoptera</taxon>
        <taxon>Paraneoptera</taxon>
        <taxon>Hemiptera</taxon>
        <taxon>Sternorrhyncha</taxon>
        <taxon>Aphidomorpha</taxon>
        <taxon>Aphidoidea</taxon>
        <taxon>Aphididae</taxon>
        <taxon>Sipha</taxon>
    </lineage>
</organism>
<feature type="domain" description="CCHC-type" evidence="3">
    <location>
        <begin position="6"/>
        <end position="20"/>
    </location>
</feature>
<keyword evidence="1" id="KW-0862">Zinc</keyword>
<evidence type="ECO:0000259" key="3">
    <source>
        <dbReference type="PROSITE" id="PS50158"/>
    </source>
</evidence>
<sequence length="111" mass="12522">MLKVMCYSCEKIGHLASLCPVRTCHSCYLTGHSARNCPGRQGEHQDNNGVLCRPMTLLLASSLPANLLALERTRIRRRKEEAGPTVPANTIKKEERPGAWQHRWDRSTKGR</sequence>
<gene>
    <name evidence="4" type="ORF">g.161352</name>
</gene>
<evidence type="ECO:0000313" key="4">
    <source>
        <dbReference type="EMBL" id="MBY77166.1"/>
    </source>
</evidence>
<dbReference type="Pfam" id="PF00098">
    <property type="entry name" value="zf-CCHC"/>
    <property type="match status" value="1"/>
</dbReference>
<dbReference type="AlphaFoldDB" id="A0A2S2QHG6"/>
<accession>A0A2S2QHG6</accession>
<proteinExistence type="predicted"/>